<dbReference type="EMBL" id="JBHSCQ010000007">
    <property type="protein sequence ID" value="MFC4265368.1"/>
    <property type="molecule type" value="Genomic_DNA"/>
</dbReference>
<evidence type="ECO:0000313" key="2">
    <source>
        <dbReference type="EMBL" id="MFC4265368.1"/>
    </source>
</evidence>
<keyword evidence="3" id="KW-1185">Reference proteome</keyword>
<protein>
    <submittedName>
        <fullName evidence="2">TIR domain-containing protein</fullName>
    </submittedName>
</protein>
<name>A0ABV8QZS8_9MICC</name>
<dbReference type="InterPro" id="IPR019302">
    <property type="entry name" value="CAP12/PCTIR_TIR_dom"/>
</dbReference>
<organism evidence="2 3">
    <name type="scientific">Arthrobacter cryoconiti</name>
    <dbReference type="NCBI Taxonomy" id="748907"/>
    <lineage>
        <taxon>Bacteria</taxon>
        <taxon>Bacillati</taxon>
        <taxon>Actinomycetota</taxon>
        <taxon>Actinomycetes</taxon>
        <taxon>Micrococcales</taxon>
        <taxon>Micrococcaceae</taxon>
        <taxon>Arthrobacter</taxon>
    </lineage>
</organism>
<feature type="domain" description="CD-NTase-associated protein 12/Pycsar effector protein TIR" evidence="1">
    <location>
        <begin position="27"/>
        <end position="156"/>
    </location>
</feature>
<evidence type="ECO:0000259" key="1">
    <source>
        <dbReference type="Pfam" id="PF10137"/>
    </source>
</evidence>
<dbReference type="Proteomes" id="UP001595773">
    <property type="component" value="Unassembled WGS sequence"/>
</dbReference>
<dbReference type="RefSeq" id="WP_376991571.1">
    <property type="nucleotide sequence ID" value="NZ_JBHSCQ010000007.1"/>
</dbReference>
<accession>A0ABV8QZS8</accession>
<comment type="caution">
    <text evidence="2">The sequence shown here is derived from an EMBL/GenBank/DDBJ whole genome shotgun (WGS) entry which is preliminary data.</text>
</comment>
<reference evidence="3" key="1">
    <citation type="journal article" date="2019" name="Int. J. Syst. Evol. Microbiol.">
        <title>The Global Catalogue of Microorganisms (GCM) 10K type strain sequencing project: providing services to taxonomists for standard genome sequencing and annotation.</title>
        <authorList>
            <consortium name="The Broad Institute Genomics Platform"/>
            <consortium name="The Broad Institute Genome Sequencing Center for Infectious Disease"/>
            <person name="Wu L."/>
            <person name="Ma J."/>
        </authorList>
    </citation>
    <scope>NUCLEOTIDE SEQUENCE [LARGE SCALE GENOMIC DNA]</scope>
    <source>
        <strain evidence="3">CGMCC 1.10698</strain>
    </source>
</reference>
<gene>
    <name evidence="2" type="ORF">ACFOW9_07115</name>
</gene>
<proteinExistence type="predicted"/>
<dbReference type="Pfam" id="PF10137">
    <property type="entry name" value="CAP12-PCTIR_TIR"/>
    <property type="match status" value="1"/>
</dbReference>
<evidence type="ECO:0000313" key="3">
    <source>
        <dbReference type="Proteomes" id="UP001595773"/>
    </source>
</evidence>
<sequence length="319" mass="34560">MKLVSHEVSRIHTRRISLNSPSESRSVFVVHGRNEPLRKAMFDFLRSVNLSPMEWTTAVELTGEGSPYIGQVLDVAFDHATAVVVLMTPDEVAYLQPRYGHGENDVETQPAPQARPNVLFEAGMALGRDAKRTVLVEIGEVRPFSDVAGRHAIRLSNAPASRQALANRLRTAGCSVDLNGTDWHTTGDFTAPLPPGDGLPLGRRLPSSASARKAIDFDLKYFNKGGTRFDKLQIVNRGTETAYDVAVVVPEQGALELSSNDVGSIAKIPGGGRSVTVDVFNRGRMMGGPRLDKALDVSITARTESGEQVTQDVFLDLNG</sequence>